<dbReference type="InterPro" id="IPR036388">
    <property type="entry name" value="WH-like_DNA-bd_sf"/>
</dbReference>
<dbReference type="InterPro" id="IPR029016">
    <property type="entry name" value="GAF-like_dom_sf"/>
</dbReference>
<evidence type="ECO:0000313" key="6">
    <source>
        <dbReference type="EMBL" id="GAA1392810.1"/>
    </source>
</evidence>
<keyword evidence="2" id="KW-0238">DNA-binding</keyword>
<feature type="domain" description="IclR-ED" evidence="5">
    <location>
        <begin position="63"/>
        <end position="241"/>
    </location>
</feature>
<feature type="domain" description="HTH iclR-type" evidence="4">
    <location>
        <begin position="1"/>
        <end position="63"/>
    </location>
</feature>
<dbReference type="InterPro" id="IPR050707">
    <property type="entry name" value="HTH_MetabolicPath_Reg"/>
</dbReference>
<name>A0ABP4IP73_9ACTN</name>
<dbReference type="Pfam" id="PF09339">
    <property type="entry name" value="HTH_IclR"/>
    <property type="match status" value="1"/>
</dbReference>
<keyword evidence="7" id="KW-1185">Reference proteome</keyword>
<evidence type="ECO:0000259" key="4">
    <source>
        <dbReference type="PROSITE" id="PS51077"/>
    </source>
</evidence>
<reference evidence="7" key="1">
    <citation type="journal article" date="2019" name="Int. J. Syst. Evol. Microbiol.">
        <title>The Global Catalogue of Microorganisms (GCM) 10K type strain sequencing project: providing services to taxonomists for standard genome sequencing and annotation.</title>
        <authorList>
            <consortium name="The Broad Institute Genomics Platform"/>
            <consortium name="The Broad Institute Genome Sequencing Center for Infectious Disease"/>
            <person name="Wu L."/>
            <person name="Ma J."/>
        </authorList>
    </citation>
    <scope>NUCLEOTIDE SEQUENCE [LARGE SCALE GENOMIC DNA]</scope>
    <source>
        <strain evidence="7">JCM 12393</strain>
    </source>
</reference>
<keyword evidence="3" id="KW-0804">Transcription</keyword>
<dbReference type="PANTHER" id="PTHR30136:SF39">
    <property type="entry name" value="TRANSCRIPTIONAL REGULATORY PROTEIN"/>
    <property type="match status" value="1"/>
</dbReference>
<dbReference type="SUPFAM" id="SSF55781">
    <property type="entry name" value="GAF domain-like"/>
    <property type="match status" value="1"/>
</dbReference>
<dbReference type="InterPro" id="IPR005471">
    <property type="entry name" value="Tscrpt_reg_IclR_N"/>
</dbReference>
<dbReference type="Proteomes" id="UP001499863">
    <property type="component" value="Unassembled WGS sequence"/>
</dbReference>
<sequence length="243" mass="26053">MKSLSRGLDVLLGVAGLEQGATSTEVAERLGRNRVQVARSLHSLEAAGLLDRDARTRAYGLSWRLRTRAVLAARARLMVEGPRILREVVEATGVSAFLAEVRGDGAVAILEDVPSGLSWVGRSYPLYCDDAGQALLWDCTREELETVFAGTEFIAHGPQAPAGVAEFEARLIAARRRGYSVVDGESQPGVFAVAAPVKDFSGQIVCALHTEGPSERLAPLAERHGGIISEQAERLSALLGWRP</sequence>
<keyword evidence="1" id="KW-0805">Transcription regulation</keyword>
<accession>A0ABP4IP73</accession>
<protein>
    <submittedName>
        <fullName evidence="6">IclR family transcriptional regulator</fullName>
    </submittedName>
</protein>
<organism evidence="6 7">
    <name type="scientific">Kitasatospora putterlickiae</name>
    <dbReference type="NCBI Taxonomy" id="221725"/>
    <lineage>
        <taxon>Bacteria</taxon>
        <taxon>Bacillati</taxon>
        <taxon>Actinomycetota</taxon>
        <taxon>Actinomycetes</taxon>
        <taxon>Kitasatosporales</taxon>
        <taxon>Streptomycetaceae</taxon>
        <taxon>Kitasatospora</taxon>
    </lineage>
</organism>
<dbReference type="InterPro" id="IPR036390">
    <property type="entry name" value="WH_DNA-bd_sf"/>
</dbReference>
<dbReference type="InterPro" id="IPR014757">
    <property type="entry name" value="Tscrpt_reg_IclR_C"/>
</dbReference>
<dbReference type="SMART" id="SM00346">
    <property type="entry name" value="HTH_ICLR"/>
    <property type="match status" value="1"/>
</dbReference>
<evidence type="ECO:0000259" key="5">
    <source>
        <dbReference type="PROSITE" id="PS51078"/>
    </source>
</evidence>
<dbReference type="EMBL" id="BAAAKJ010000131">
    <property type="protein sequence ID" value="GAA1392810.1"/>
    <property type="molecule type" value="Genomic_DNA"/>
</dbReference>
<dbReference type="Gene3D" id="1.10.10.10">
    <property type="entry name" value="Winged helix-like DNA-binding domain superfamily/Winged helix DNA-binding domain"/>
    <property type="match status" value="1"/>
</dbReference>
<dbReference type="PROSITE" id="PS51077">
    <property type="entry name" value="HTH_ICLR"/>
    <property type="match status" value="1"/>
</dbReference>
<dbReference type="PROSITE" id="PS51078">
    <property type="entry name" value="ICLR_ED"/>
    <property type="match status" value="1"/>
</dbReference>
<evidence type="ECO:0000256" key="1">
    <source>
        <dbReference type="ARBA" id="ARBA00023015"/>
    </source>
</evidence>
<gene>
    <name evidence="6" type="ORF">GCM10009639_24990</name>
</gene>
<dbReference type="Pfam" id="PF01614">
    <property type="entry name" value="IclR_C"/>
    <property type="match status" value="1"/>
</dbReference>
<proteinExistence type="predicted"/>
<evidence type="ECO:0000256" key="2">
    <source>
        <dbReference type="ARBA" id="ARBA00023125"/>
    </source>
</evidence>
<dbReference type="SUPFAM" id="SSF46785">
    <property type="entry name" value="Winged helix' DNA-binding domain"/>
    <property type="match status" value="1"/>
</dbReference>
<evidence type="ECO:0000256" key="3">
    <source>
        <dbReference type="ARBA" id="ARBA00023163"/>
    </source>
</evidence>
<dbReference type="Gene3D" id="3.30.450.40">
    <property type="match status" value="1"/>
</dbReference>
<comment type="caution">
    <text evidence="6">The sequence shown here is derived from an EMBL/GenBank/DDBJ whole genome shotgun (WGS) entry which is preliminary data.</text>
</comment>
<evidence type="ECO:0000313" key="7">
    <source>
        <dbReference type="Proteomes" id="UP001499863"/>
    </source>
</evidence>
<dbReference type="PANTHER" id="PTHR30136">
    <property type="entry name" value="HELIX-TURN-HELIX TRANSCRIPTIONAL REGULATOR, ICLR FAMILY"/>
    <property type="match status" value="1"/>
</dbReference>